<dbReference type="InterPro" id="IPR036940">
    <property type="entry name" value="PI3/4_kinase_cat_sf"/>
</dbReference>
<dbReference type="SMART" id="SM00145">
    <property type="entry name" value="PI3Ka"/>
    <property type="match status" value="1"/>
</dbReference>
<evidence type="ECO:0000256" key="1">
    <source>
        <dbReference type="ARBA" id="ARBA00022679"/>
    </source>
</evidence>
<dbReference type="GO" id="GO:0005777">
    <property type="term" value="C:peroxisome"/>
    <property type="evidence" value="ECO:0007669"/>
    <property type="project" value="TreeGrafter"/>
</dbReference>
<keyword evidence="2" id="KW-0418">Kinase</keyword>
<evidence type="ECO:0000256" key="4">
    <source>
        <dbReference type="SAM" id="Coils"/>
    </source>
</evidence>
<feature type="compositionally biased region" description="Acidic residues" evidence="5">
    <location>
        <begin position="608"/>
        <end position="622"/>
    </location>
</feature>
<dbReference type="GO" id="GO:0016303">
    <property type="term" value="F:1-phosphatidylinositol-3-kinase activity"/>
    <property type="evidence" value="ECO:0007669"/>
    <property type="project" value="TreeGrafter"/>
</dbReference>
<dbReference type="EMBL" id="VLTN01000016">
    <property type="protein sequence ID" value="KAA0153408.1"/>
    <property type="molecule type" value="Genomic_DNA"/>
</dbReference>
<dbReference type="SUPFAM" id="SSF48371">
    <property type="entry name" value="ARM repeat"/>
    <property type="match status" value="1"/>
</dbReference>
<dbReference type="GO" id="GO:0005768">
    <property type="term" value="C:endosome"/>
    <property type="evidence" value="ECO:0007669"/>
    <property type="project" value="TreeGrafter"/>
</dbReference>
<keyword evidence="4" id="KW-0175">Coiled coil</keyword>
<dbReference type="InterPro" id="IPR015433">
    <property type="entry name" value="PI3/4_kinase"/>
</dbReference>
<dbReference type="Gene3D" id="1.25.40.70">
    <property type="entry name" value="Phosphatidylinositol 3-kinase, accessory domain (PIK)"/>
    <property type="match status" value="1"/>
</dbReference>
<dbReference type="InterPro" id="IPR018936">
    <property type="entry name" value="PI3/4_kinase_CS"/>
</dbReference>
<dbReference type="InterPro" id="IPR042236">
    <property type="entry name" value="PI3K_accessory_sf"/>
</dbReference>
<feature type="region of interest" description="Disordered" evidence="5">
    <location>
        <begin position="220"/>
        <end position="254"/>
    </location>
</feature>
<dbReference type="GO" id="GO:0048015">
    <property type="term" value="P:phosphatidylinositol-mediated signaling"/>
    <property type="evidence" value="ECO:0007669"/>
    <property type="project" value="TreeGrafter"/>
</dbReference>
<sequence>MASMYAHYRFYSSSEVPLDLKLHVTSLDCKHLARTAALAGLDEDIDPQDLVVRAHVYNDGTENAEQGEYTPQLPMLLGSSVFWNGWLTLPLRIQDLSRDAQLVLTLWAPGELLVGGCRITLFDERLRLRSGAHRLVLWPRIRRPATRDDGSEGMTATEAAAEFLKGLHGVRAAIGETDDLDASVQVAAAVAAGDAAGPPVAEASLVPGVPVEMTPEAARATLAEQASEEDGATRGAASRGSRSSSDADGAAGDYAAPVSEGTAAVLPGDSAWEAERLVRAKAEFDAGEIPHLPWLDRLTMRQLAADQEAAEEEAEAVAEALEAAEEAALGRGPGPTPRGRAALAARRHPLCSFLTVEFPVLPFPVVFDSPAYADVAAPPSVQDGLVGPSALEEDSNAARWMGRLVTIFDPDAGLEHPVEAKVAKLGTSDARRGVDPGATPTPAERAAIDAVLHNPSIPARAITDLLWRYRHTLLRKPAAVVRFIDCVDWSDPEEVADATALPWALAPPEDVLRLLGPGYPHDVVRRYAIRCLSEASADEISLFMLQLVQAVRYEPGVRETVERNSMAKAAAMRGPPSTGGGATPGAALVEGLGELGPTPAPRDHGGEAGDDVDDEDADDGAAEGDVREAQTGRTPSHRSLATSAASGAGGGSPAAGAASAYAASVDGRASLPAEEDDVEISPLADLLVRRACTNLTVATQFHWFVCVEAENQAFGLVYNAMLASFMDQSERTPEGVRLMTEVSNHASYIRSVLSAVESVVSEPGLRADGKTANLIAAFSPGGAFSSQAELSSPVILPLDPRVRVCGLVAADSRVFKSSVSPARIRLVIHDSTDPGFIAERFGDDAARTLIGLRAARLRAEASARAAGLPLPAKYDSEAAIRAPGATRWTYDTLFKIGDDVRQDQLVLQLLDLMDRRFKQFGLDLSLTPYKVLATTTTTGVLEFVTGAMALDPIKRNILGWLKGHPGNADVDGMGGVRLDVIERYTRSCAGYCVWTYIMGIGDRHLDNILITPDGRLVHIDFGFAFGKDPKPLPPKVKLTKDMVEVMGGYYPKFLTKATRAFGFIRQKAGLYLDLLGLMRDSGLQSMADDPERAIAFVAEKLRLDMSEEDAELVLLGAIKDSVSAVFPLFVDFLHTVATQMR</sequence>
<dbReference type="PANTHER" id="PTHR10048:SF7">
    <property type="entry name" value="PHOSPHATIDYLINOSITOL 3-KINASE CATALYTIC SUBUNIT TYPE 3"/>
    <property type="match status" value="1"/>
</dbReference>
<dbReference type="Proteomes" id="UP000323011">
    <property type="component" value="Unassembled WGS sequence"/>
</dbReference>
<keyword evidence="1" id="KW-0808">Transferase</keyword>
<evidence type="ECO:0000313" key="12">
    <source>
        <dbReference type="Proteomes" id="UP000323011"/>
    </source>
</evidence>
<comment type="caution">
    <text evidence="10">The sequence shown here is derived from an EMBL/GenBank/DDBJ whole genome shotgun (WGS) entry which is preliminary data.</text>
</comment>
<dbReference type="PROSITE" id="PS50290">
    <property type="entry name" value="PI3_4_KINASE_3"/>
    <property type="match status" value="1"/>
</dbReference>
<dbReference type="SMART" id="SM00142">
    <property type="entry name" value="PI3K_C2"/>
    <property type="match status" value="1"/>
</dbReference>
<dbReference type="Pfam" id="PF00792">
    <property type="entry name" value="PI3K_C2"/>
    <property type="match status" value="1"/>
</dbReference>
<reference evidence="11 12" key="1">
    <citation type="submission" date="2019-07" db="EMBL/GenBank/DDBJ databases">
        <title>Genomes of Cafeteria roenbergensis.</title>
        <authorList>
            <person name="Fischer M.G."/>
            <person name="Hackl T."/>
            <person name="Roman M."/>
        </authorList>
    </citation>
    <scope>NUCLEOTIDE SEQUENCE [LARGE SCALE GENOMIC DNA]</scope>
    <source>
        <strain evidence="9 12">BVI</strain>
        <strain evidence="10 11">E4-10P</strain>
    </source>
</reference>
<dbReference type="GO" id="GO:0034271">
    <property type="term" value="C:phosphatidylinositol 3-kinase complex, class III, type I"/>
    <property type="evidence" value="ECO:0007669"/>
    <property type="project" value="TreeGrafter"/>
</dbReference>
<evidence type="ECO:0008006" key="13">
    <source>
        <dbReference type="Google" id="ProtNLM"/>
    </source>
</evidence>
<evidence type="ECO:0000256" key="5">
    <source>
        <dbReference type="SAM" id="MobiDB-lite"/>
    </source>
</evidence>
<evidence type="ECO:0000256" key="3">
    <source>
        <dbReference type="PROSITE-ProRule" id="PRU00880"/>
    </source>
</evidence>
<accession>A0A5A8EEV2</accession>
<dbReference type="GO" id="GO:0034272">
    <property type="term" value="C:phosphatidylinositol 3-kinase complex, class III, type II"/>
    <property type="evidence" value="ECO:0007669"/>
    <property type="project" value="TreeGrafter"/>
</dbReference>
<feature type="region of interest" description="Disordered" evidence="5">
    <location>
        <begin position="564"/>
        <end position="656"/>
    </location>
</feature>
<dbReference type="InterPro" id="IPR016024">
    <property type="entry name" value="ARM-type_fold"/>
</dbReference>
<dbReference type="InterPro" id="IPR002420">
    <property type="entry name" value="PI3K-type_C2_dom"/>
</dbReference>
<feature type="compositionally biased region" description="Low complexity" evidence="5">
    <location>
        <begin position="233"/>
        <end position="254"/>
    </location>
</feature>
<dbReference type="GO" id="GO:0000407">
    <property type="term" value="C:phagophore assembly site"/>
    <property type="evidence" value="ECO:0007669"/>
    <property type="project" value="TreeGrafter"/>
</dbReference>
<dbReference type="CDD" id="cd00864">
    <property type="entry name" value="PI3Ka"/>
    <property type="match status" value="1"/>
</dbReference>
<dbReference type="GO" id="GO:0006897">
    <property type="term" value="P:endocytosis"/>
    <property type="evidence" value="ECO:0007669"/>
    <property type="project" value="TreeGrafter"/>
</dbReference>
<comment type="similarity">
    <text evidence="3">Belongs to the PI3/PI4-kinase family.</text>
</comment>
<dbReference type="Proteomes" id="UP000322899">
    <property type="component" value="Unassembled WGS sequence"/>
</dbReference>
<dbReference type="PROSITE" id="PS51545">
    <property type="entry name" value="PIK_HELICAL"/>
    <property type="match status" value="1"/>
</dbReference>
<dbReference type="OrthoDB" id="67688at2759"/>
<organism evidence="10 11">
    <name type="scientific">Cafeteria roenbergensis</name>
    <name type="common">Marine flagellate</name>
    <dbReference type="NCBI Taxonomy" id="33653"/>
    <lineage>
        <taxon>Eukaryota</taxon>
        <taxon>Sar</taxon>
        <taxon>Stramenopiles</taxon>
        <taxon>Bigyra</taxon>
        <taxon>Opalozoa</taxon>
        <taxon>Bicosoecida</taxon>
        <taxon>Cafeteriaceae</taxon>
        <taxon>Cafeteria</taxon>
    </lineage>
</organism>
<dbReference type="Gene3D" id="3.30.1010.10">
    <property type="entry name" value="Phosphatidylinositol 3-kinase Catalytic Subunit, Chain A, domain 4"/>
    <property type="match status" value="1"/>
</dbReference>
<dbReference type="PROSITE" id="PS51547">
    <property type="entry name" value="C2_PI3K"/>
    <property type="match status" value="1"/>
</dbReference>
<evidence type="ECO:0000313" key="9">
    <source>
        <dbReference type="EMBL" id="KAA0153408.1"/>
    </source>
</evidence>
<feature type="coiled-coil region" evidence="4">
    <location>
        <begin position="295"/>
        <end position="327"/>
    </location>
</feature>
<protein>
    <recommendedName>
        <fullName evidence="13">Phosphatidylinositol 3-kinase</fullName>
    </recommendedName>
</protein>
<dbReference type="EMBL" id="VLTO01000012">
    <property type="protein sequence ID" value="KAA0175764.1"/>
    <property type="molecule type" value="Genomic_DNA"/>
</dbReference>
<feature type="domain" description="PIK helical" evidence="7">
    <location>
        <begin position="434"/>
        <end position="728"/>
    </location>
</feature>
<keyword evidence="12" id="KW-1185">Reference proteome</keyword>
<evidence type="ECO:0000313" key="10">
    <source>
        <dbReference type="EMBL" id="KAA0175764.1"/>
    </source>
</evidence>
<evidence type="ECO:0000259" key="7">
    <source>
        <dbReference type="PROSITE" id="PS51545"/>
    </source>
</evidence>
<dbReference type="InterPro" id="IPR035892">
    <property type="entry name" value="C2_domain_sf"/>
</dbReference>
<dbReference type="SUPFAM" id="SSF49562">
    <property type="entry name" value="C2 domain (Calcium/lipid-binding domain, CaLB)"/>
    <property type="match status" value="1"/>
</dbReference>
<evidence type="ECO:0000256" key="2">
    <source>
        <dbReference type="ARBA" id="ARBA00022777"/>
    </source>
</evidence>
<feature type="domain" description="C2 PI3K-type" evidence="8">
    <location>
        <begin position="18"/>
        <end position="181"/>
    </location>
</feature>
<name>A0A5A8EEV2_CAFRO</name>
<dbReference type="PANTHER" id="PTHR10048">
    <property type="entry name" value="PHOSPHATIDYLINOSITOL KINASE"/>
    <property type="match status" value="1"/>
</dbReference>
<evidence type="ECO:0000313" key="11">
    <source>
        <dbReference type="Proteomes" id="UP000322899"/>
    </source>
</evidence>
<dbReference type="Pfam" id="PF00613">
    <property type="entry name" value="PI3Ka"/>
    <property type="match status" value="1"/>
</dbReference>
<dbReference type="AlphaFoldDB" id="A0A5A8EEV2"/>
<dbReference type="GO" id="GO:0000045">
    <property type="term" value="P:autophagosome assembly"/>
    <property type="evidence" value="ECO:0007669"/>
    <property type="project" value="TreeGrafter"/>
</dbReference>
<dbReference type="SUPFAM" id="SSF56112">
    <property type="entry name" value="Protein kinase-like (PK-like)"/>
    <property type="match status" value="1"/>
</dbReference>
<dbReference type="InterPro" id="IPR000403">
    <property type="entry name" value="PI3/4_kinase_cat_dom"/>
</dbReference>
<evidence type="ECO:0000259" key="6">
    <source>
        <dbReference type="PROSITE" id="PS50290"/>
    </source>
</evidence>
<dbReference type="OMA" id="VECEGAK"/>
<evidence type="ECO:0000259" key="8">
    <source>
        <dbReference type="PROSITE" id="PS51547"/>
    </source>
</evidence>
<proteinExistence type="inferred from homology"/>
<dbReference type="Gene3D" id="1.10.1070.11">
    <property type="entry name" value="Phosphatidylinositol 3-/4-kinase, catalytic domain"/>
    <property type="match status" value="1"/>
</dbReference>
<dbReference type="SMART" id="SM00146">
    <property type="entry name" value="PI3Kc"/>
    <property type="match status" value="1"/>
</dbReference>
<feature type="compositionally biased region" description="Low complexity" evidence="5">
    <location>
        <begin position="584"/>
        <end position="596"/>
    </location>
</feature>
<gene>
    <name evidence="10" type="ORF">FNF27_02850</name>
    <name evidence="9" type="ORF">FNF29_03225</name>
</gene>
<dbReference type="Gene3D" id="2.60.40.150">
    <property type="entry name" value="C2 domain"/>
    <property type="match status" value="1"/>
</dbReference>
<dbReference type="InterPro" id="IPR011009">
    <property type="entry name" value="Kinase-like_dom_sf"/>
</dbReference>
<dbReference type="Pfam" id="PF00454">
    <property type="entry name" value="PI3_PI4_kinase"/>
    <property type="match status" value="1"/>
</dbReference>
<feature type="domain" description="PI3K/PI4K catalytic" evidence="6">
    <location>
        <begin position="858"/>
        <end position="1126"/>
    </location>
</feature>
<dbReference type="InterPro" id="IPR001263">
    <property type="entry name" value="PI3K_accessory_dom"/>
</dbReference>
<dbReference type="PROSITE" id="PS00916">
    <property type="entry name" value="PI3_4_KINASE_2"/>
    <property type="match status" value="1"/>
</dbReference>
<dbReference type="PROSITE" id="PS00915">
    <property type="entry name" value="PI3_4_KINASE_1"/>
    <property type="match status" value="1"/>
</dbReference>